<dbReference type="AlphaFoldDB" id="A0A5C6BF77"/>
<organism evidence="7 8">
    <name type="scientific">Allorhodopirellula heiligendammensis</name>
    <dbReference type="NCBI Taxonomy" id="2714739"/>
    <lineage>
        <taxon>Bacteria</taxon>
        <taxon>Pseudomonadati</taxon>
        <taxon>Planctomycetota</taxon>
        <taxon>Planctomycetia</taxon>
        <taxon>Pirellulales</taxon>
        <taxon>Pirellulaceae</taxon>
        <taxon>Allorhodopirellula</taxon>
    </lineage>
</organism>
<keyword evidence="4" id="KW-0949">S-adenosyl-L-methionine</keyword>
<sequence>METLKLKSYAPEARKQFIESVTNKAAVYGLLPNEILPVRKEGDVAIIGDRAFPASVAVQRDTLAERVRAQGFDQFVEAVAYTWFNRLIAIRYMELHGYLDHGYRVLSHPDGKSTPEIIENAERLELPGLDPDKIVDLKLDGGKDEELYQQLLLAQCSALHQALPFLFAPIGGADELLLPDNLLHTDSLVRTLVNEIPEESWQEIEIIGWLYQFYISERKDQVIGKVVKSEDIPAATQLFTPNWIVKYMVQNSLGAQWLATYPDSSLKGQMEYYIEPAEQNDEVNSQLAAITPSQLAPEELTLIDPASGSGHILVEAYELFKAIYLERGYRQRDVPQLILEKNLYGLDIDERAAQLAGFALMMKGRADDRRLFERGVKLNVMALVDSAGFDGEGLAKGVELADYGLKTGDLTELKRLFEHATTFGSLIQVPEGLAEKLPALKQLSEATSQDLFVSEALKRLGPLVQQAELLAAQYDAVVTNPPYMGKGGMNGKLKSLLKDDFKGFEADLCVAFIQRCLWLTKENKVFSMITMHGWLFLSSFEQVRSLLIESNAIETAAHLGARAFGSISGEVVQAVAFSVRRSELKELRPVFMRLTEGAEEAKRERFLAGDRRYAHLGLDAFSRVFGKAICYWVHPSTIDLLTSCERISGVGETKRGLYTGNNDLFLRLWHEAPFDSVHFTHASESACDSKWHPCTKGGSVRRWYGNHEYIVDWSDDGREIRDYRSDTGALLSRPQNIESFFKVGISWSDVATGKFSARGCHGGFIFENAGPALICRSSDELPFVLSYLNSSVFQYFMDIYLQGLHYSCGVVAAMPCVELEQTALGRVGDISKDLQEICMEDWDAYERSWDFQSLPILTASTDSTPTLESSYTAWITQNRNTIAEMKRLEEENNRLFIHAYGLNEELTSDVPIEQITLTVNPAYRYGLKVGGGQWAVGSNGVKVSSDGWSIEDGFGDELEARFRQDTMEELVSYAIGCMMGRYSLDAMGLIYAHSRNEGFDASKYTTFPADDDGIVPLTDVDWFEDDACNRLVEFISKAWDASHLEANLTFLADNLGPKKNESSRDTIRRYLCDKFFKDHLQTYKKRPIYWLFSSGKQKAFQCLVYLHRYNGGTLARMRTEYVVPLQGKINSRIEQLESDIPAASSTSHRKTLERERDKLIKQRDELRTFDDKLRHHADQRIELDLDDGVKVNYGKFGDLLAEVKAITGEKPKVGIKT</sequence>
<keyword evidence="3" id="KW-0808">Transferase</keyword>
<dbReference type="PROSITE" id="PS00092">
    <property type="entry name" value="N6_MTASE"/>
    <property type="match status" value="1"/>
</dbReference>
<feature type="domain" description="Type II methyltransferase M.TaqI-like" evidence="6">
    <location>
        <begin position="341"/>
        <end position="560"/>
    </location>
</feature>
<dbReference type="GO" id="GO:0009007">
    <property type="term" value="F:site-specific DNA-methyltransferase (adenine-specific) activity"/>
    <property type="evidence" value="ECO:0007669"/>
    <property type="project" value="UniProtKB-EC"/>
</dbReference>
<dbReference type="Pfam" id="PF07669">
    <property type="entry name" value="Eco57I"/>
    <property type="match status" value="1"/>
</dbReference>
<accession>A0A5C6BF77</accession>
<dbReference type="RefSeq" id="WP_146409746.1">
    <property type="nucleotide sequence ID" value="NZ_SJPU01000005.1"/>
</dbReference>
<comment type="catalytic activity">
    <reaction evidence="5">
        <text>a 2'-deoxyadenosine in DNA + S-adenosyl-L-methionine = an N(6)-methyl-2'-deoxyadenosine in DNA + S-adenosyl-L-homocysteine + H(+)</text>
        <dbReference type="Rhea" id="RHEA:15197"/>
        <dbReference type="Rhea" id="RHEA-COMP:12418"/>
        <dbReference type="Rhea" id="RHEA-COMP:12419"/>
        <dbReference type="ChEBI" id="CHEBI:15378"/>
        <dbReference type="ChEBI" id="CHEBI:57856"/>
        <dbReference type="ChEBI" id="CHEBI:59789"/>
        <dbReference type="ChEBI" id="CHEBI:90615"/>
        <dbReference type="ChEBI" id="CHEBI:90616"/>
        <dbReference type="EC" id="2.1.1.72"/>
    </reaction>
</comment>
<dbReference type="InterPro" id="IPR029063">
    <property type="entry name" value="SAM-dependent_MTases_sf"/>
</dbReference>
<dbReference type="PRINTS" id="PR00507">
    <property type="entry name" value="N12N6MTFRASE"/>
</dbReference>
<evidence type="ECO:0000313" key="7">
    <source>
        <dbReference type="EMBL" id="TWU09956.1"/>
    </source>
</evidence>
<evidence type="ECO:0000256" key="2">
    <source>
        <dbReference type="ARBA" id="ARBA00022603"/>
    </source>
</evidence>
<dbReference type="EMBL" id="SJPU01000005">
    <property type="protein sequence ID" value="TWU09956.1"/>
    <property type="molecule type" value="Genomic_DNA"/>
</dbReference>
<evidence type="ECO:0000256" key="5">
    <source>
        <dbReference type="ARBA" id="ARBA00047942"/>
    </source>
</evidence>
<dbReference type="SUPFAM" id="SSF53335">
    <property type="entry name" value="S-adenosyl-L-methionine-dependent methyltransferases"/>
    <property type="match status" value="1"/>
</dbReference>
<dbReference type="InterPro" id="IPR011639">
    <property type="entry name" value="MethylTrfase_TaqI-like_dom"/>
</dbReference>
<dbReference type="OrthoDB" id="249114at2"/>
<name>A0A5C6BF77_9BACT</name>
<dbReference type="Gene3D" id="3.40.50.150">
    <property type="entry name" value="Vaccinia Virus protein VP39"/>
    <property type="match status" value="1"/>
</dbReference>
<protein>
    <recommendedName>
        <fullName evidence="1">site-specific DNA-methyltransferase (adenine-specific)</fullName>
        <ecNumber evidence="1">2.1.1.72</ecNumber>
    </recommendedName>
</protein>
<dbReference type="PANTHER" id="PTHR33841:SF1">
    <property type="entry name" value="DNA METHYLTRANSFERASE A"/>
    <property type="match status" value="1"/>
</dbReference>
<keyword evidence="8" id="KW-1185">Reference proteome</keyword>
<dbReference type="Proteomes" id="UP000319908">
    <property type="component" value="Unassembled WGS sequence"/>
</dbReference>
<keyword evidence="2 7" id="KW-0489">Methyltransferase</keyword>
<dbReference type="GO" id="GO:0003676">
    <property type="term" value="F:nucleic acid binding"/>
    <property type="evidence" value="ECO:0007669"/>
    <property type="project" value="InterPro"/>
</dbReference>
<dbReference type="EC" id="2.1.1.72" evidence="1"/>
<dbReference type="InterPro" id="IPR050953">
    <property type="entry name" value="N4_N6_ade-DNA_methylase"/>
</dbReference>
<dbReference type="GO" id="GO:0032259">
    <property type="term" value="P:methylation"/>
    <property type="evidence" value="ECO:0007669"/>
    <property type="project" value="UniProtKB-KW"/>
</dbReference>
<dbReference type="InterPro" id="IPR002052">
    <property type="entry name" value="DNA_methylase_N6_adenine_CS"/>
</dbReference>
<gene>
    <name evidence="7" type="ORF">Poly21_52850</name>
</gene>
<comment type="caution">
    <text evidence="7">The sequence shown here is derived from an EMBL/GenBank/DDBJ whole genome shotgun (WGS) entry which is preliminary data.</text>
</comment>
<evidence type="ECO:0000259" key="6">
    <source>
        <dbReference type="Pfam" id="PF07669"/>
    </source>
</evidence>
<dbReference type="NCBIfam" id="NF033452">
    <property type="entry name" value="BREX_1_MTaseX"/>
    <property type="match status" value="1"/>
</dbReference>
<evidence type="ECO:0000313" key="8">
    <source>
        <dbReference type="Proteomes" id="UP000319908"/>
    </source>
</evidence>
<reference evidence="7 8" key="1">
    <citation type="journal article" date="2020" name="Antonie Van Leeuwenhoek">
        <title>Rhodopirellula heiligendammensis sp. nov., Rhodopirellula pilleata sp. nov., and Rhodopirellula solitaria sp. nov. isolated from natural or artificial marine surfaces in Northern Germany and California, USA, and emended description of the genus Rhodopirellula.</title>
        <authorList>
            <person name="Kallscheuer N."/>
            <person name="Wiegand S."/>
            <person name="Jogler M."/>
            <person name="Boedeker C."/>
            <person name="Peeters S.H."/>
            <person name="Rast P."/>
            <person name="Heuer A."/>
            <person name="Jetten M.S.M."/>
            <person name="Rohde M."/>
            <person name="Jogler C."/>
        </authorList>
    </citation>
    <scope>NUCLEOTIDE SEQUENCE [LARGE SCALE GENOMIC DNA]</scope>
    <source>
        <strain evidence="7 8">Poly21</strain>
    </source>
</reference>
<evidence type="ECO:0000256" key="4">
    <source>
        <dbReference type="ARBA" id="ARBA00022691"/>
    </source>
</evidence>
<proteinExistence type="predicted"/>
<dbReference type="PANTHER" id="PTHR33841">
    <property type="entry name" value="DNA METHYLTRANSFERASE YEEA-RELATED"/>
    <property type="match status" value="1"/>
</dbReference>
<dbReference type="InterPro" id="IPR047939">
    <property type="entry name" value="BREX_1_PglX"/>
</dbReference>
<dbReference type="GO" id="GO:0006304">
    <property type="term" value="P:DNA modification"/>
    <property type="evidence" value="ECO:0007669"/>
    <property type="project" value="InterPro"/>
</dbReference>
<evidence type="ECO:0000256" key="1">
    <source>
        <dbReference type="ARBA" id="ARBA00011900"/>
    </source>
</evidence>
<evidence type="ECO:0000256" key="3">
    <source>
        <dbReference type="ARBA" id="ARBA00022679"/>
    </source>
</evidence>